<accession>A0ACB7P326</accession>
<evidence type="ECO:0000313" key="1">
    <source>
        <dbReference type="EMBL" id="KAH6628101.1"/>
    </source>
</evidence>
<name>A0ACB7P326_9PEZI</name>
<protein>
    <submittedName>
        <fullName evidence="1">von Willebrand factor type A domain-containing protein</fullName>
    </submittedName>
</protein>
<reference evidence="1 2" key="1">
    <citation type="journal article" date="2021" name="Nat. Commun.">
        <title>Genetic determinants of endophytism in the Arabidopsis root mycobiome.</title>
        <authorList>
            <person name="Mesny F."/>
            <person name="Miyauchi S."/>
            <person name="Thiergart T."/>
            <person name="Pickel B."/>
            <person name="Atanasova L."/>
            <person name="Karlsson M."/>
            <person name="Huettel B."/>
            <person name="Barry K.W."/>
            <person name="Haridas S."/>
            <person name="Chen C."/>
            <person name="Bauer D."/>
            <person name="Andreopoulos W."/>
            <person name="Pangilinan J."/>
            <person name="LaButti K."/>
            <person name="Riley R."/>
            <person name="Lipzen A."/>
            <person name="Clum A."/>
            <person name="Drula E."/>
            <person name="Henrissat B."/>
            <person name="Kohler A."/>
            <person name="Grigoriev I.V."/>
            <person name="Martin F.M."/>
            <person name="Hacquard S."/>
        </authorList>
    </citation>
    <scope>NUCLEOTIDE SEQUENCE [LARGE SCALE GENOMIC DNA]</scope>
    <source>
        <strain evidence="1 2">MPI-SDFR-AT-0079</strain>
    </source>
</reference>
<evidence type="ECO:0000313" key="2">
    <source>
        <dbReference type="Proteomes" id="UP000724584"/>
    </source>
</evidence>
<gene>
    <name evidence="1" type="ORF">F5144DRAFT_578006</name>
</gene>
<keyword evidence="2" id="KW-1185">Reference proteome</keyword>
<organism evidence="1 2">
    <name type="scientific">Chaetomium tenue</name>
    <dbReference type="NCBI Taxonomy" id="1854479"/>
    <lineage>
        <taxon>Eukaryota</taxon>
        <taxon>Fungi</taxon>
        <taxon>Dikarya</taxon>
        <taxon>Ascomycota</taxon>
        <taxon>Pezizomycotina</taxon>
        <taxon>Sordariomycetes</taxon>
        <taxon>Sordariomycetidae</taxon>
        <taxon>Sordariales</taxon>
        <taxon>Chaetomiaceae</taxon>
        <taxon>Chaetomium</taxon>
    </lineage>
</organism>
<comment type="caution">
    <text evidence="1">The sequence shown here is derived from an EMBL/GenBank/DDBJ whole genome shotgun (WGS) entry which is preliminary data.</text>
</comment>
<proteinExistence type="predicted"/>
<dbReference type="Proteomes" id="UP000724584">
    <property type="component" value="Unassembled WGS sequence"/>
</dbReference>
<sequence length="982" mass="106281">MAYNTHICGLYYLVPGQRRPERKYLPQLSLSANTKIVSSTSRTTLTQTFVNPRSEVIPELRYTFPLYDGVSVVGFVCTINGERVIRGVVKERAEARKTYQAAIDRGETAGLLEQLPAASDVFTTTVGNVPANATLKVEISYLGELKQDAEVDGIRFTIPTGIAPRYGNYPGELLSSPVDTKGGISIVVDVEMPDGSNVKNVQSPSHPISVTLGNTSAGAASGADMSLQKASATLALSTTELGNDFILQVVATNTGNPIAVLEQHPTLDNHRALMATLVPKFNLPSAKPEIVFLCDRSGSMEGSNMKHLKTALHLFLKSLPVGVKFNICSFGSSHEFLFGNKSQTYDQSSLEKASRYVDGFSANFGGTDIYRPMEDVISRRYADMDLEVFLLTDGEIWDQRELFELLNKKVAESKGKIRVFTLGIGSDVSHALVEGVAAASNGFSQSVGDNEKMNTKVVRMLKASLMPHVNDYTLEVKYANDVPNNATDEDFEIVEKVMDGMTIDVREVEKEEAPKKPTSLFDEAADPDVEMLDSSLNASAGGKYSHVPPVSEPKFLQAPFLIPALFPFNRTTVYLLLSPETAQKQPKSVILRGTSSHGPVELEIPVTVLAEKSETIHQLAARKAVKELEEGRGWIYHAKDGAGALLKDQYPGRFSDMVEREAVRLGVTYQVGGKWCSFVAVEDGQNPDDLPARPPTPESRPEGSRVSGRGFGTPYSSTLSSFTRNRSLPSRKTATYSAAPPPPPPPAPRRGGAMLMSCSPVLSPSTHSVEDDSDDDMGFGLMDDGPAVPVSGATQAMQMQASAASHYPENDSDDAEGFGLFDDGPSVPEPEVGNKWGCVLMDDGGDDGYGAEKRKPAVRGDDVLSSLVGLQAFDGAWRWDELVLVLPMLGLDNEEGGKGVVLAKKAAADGLGGASDVFATALVLAFLEGVMADRQEEWEMLADKARLWLEVALVDRREMRSVDAFCGEVKALWEREQVVGGW</sequence>
<dbReference type="EMBL" id="JAGIZQ010000005">
    <property type="protein sequence ID" value="KAH6628101.1"/>
    <property type="molecule type" value="Genomic_DNA"/>
</dbReference>